<dbReference type="RefSeq" id="WP_151079458.1">
    <property type="nucleotide sequence ID" value="NZ_VTWU01000005.1"/>
</dbReference>
<evidence type="ECO:0000313" key="3">
    <source>
        <dbReference type="EMBL" id="KAA9331281.1"/>
    </source>
</evidence>
<proteinExistence type="predicted"/>
<dbReference type="AlphaFoldDB" id="A0A7L5A1P8"/>
<accession>A0A7L5A1P8</accession>
<keyword evidence="4" id="KW-1185">Reference proteome</keyword>
<name>A0A7L5A1P8_9BACT</name>
<gene>
    <name evidence="3" type="ORF">F0P96_13585</name>
</gene>
<dbReference type="Proteomes" id="UP000326380">
    <property type="component" value="Unassembled WGS sequence"/>
</dbReference>
<evidence type="ECO:0000313" key="4">
    <source>
        <dbReference type="Proteomes" id="UP000326380"/>
    </source>
</evidence>
<reference evidence="3 4" key="1">
    <citation type="submission" date="2019-09" db="EMBL/GenBank/DDBJ databases">
        <title>Genome sequence of Hymenobacter sp. M3.</title>
        <authorList>
            <person name="Srinivasan S."/>
        </authorList>
    </citation>
    <scope>NUCLEOTIDE SEQUENCE [LARGE SCALE GENOMIC DNA]</scope>
    <source>
        <strain evidence="3 4">M3</strain>
    </source>
</reference>
<organism evidence="3 4">
    <name type="scientific">Hymenobacter busanensis</name>
    <dbReference type="NCBI Taxonomy" id="2607656"/>
    <lineage>
        <taxon>Bacteria</taxon>
        <taxon>Pseudomonadati</taxon>
        <taxon>Bacteroidota</taxon>
        <taxon>Cytophagia</taxon>
        <taxon>Cytophagales</taxon>
        <taxon>Hymenobacteraceae</taxon>
        <taxon>Hymenobacter</taxon>
    </lineage>
</organism>
<protein>
    <submittedName>
        <fullName evidence="3">Outer membrane beta-barrel protein</fullName>
    </submittedName>
</protein>
<keyword evidence="1" id="KW-0732">Signal</keyword>
<dbReference type="InterPro" id="IPR027385">
    <property type="entry name" value="Beta-barrel_OMP"/>
</dbReference>
<comment type="caution">
    <text evidence="3">The sequence shown here is derived from an EMBL/GenBank/DDBJ whole genome shotgun (WGS) entry which is preliminary data.</text>
</comment>
<sequence length="263" mass="28281">MLGPARHGAGQSGHLATCYVRVRNALFTHSSSHENLLASCRSPAALLLLAGAAQAQTSAGTIMVGGTIGFSSQSTETDFSTTQPDTEVKTTRFNFAPQAGYFLADNLAVGLFANLANQKVTRPTFDFRGTEFKIEESSRTTQLGPFVRYYHLVGDEGKAGFFGQLAAGYQNRTDEFDTDLPGSYDSKTSGSGGFAAITPGFVFFPTEKFGLELTLGNLGFQSLKQDFESDNPNVKPYTTKTSGFDANFSLRNLSVGAFFYLGK</sequence>
<evidence type="ECO:0000259" key="2">
    <source>
        <dbReference type="Pfam" id="PF13505"/>
    </source>
</evidence>
<dbReference type="Pfam" id="PF13505">
    <property type="entry name" value="OMP_b-brl"/>
    <property type="match status" value="1"/>
</dbReference>
<feature type="domain" description="Outer membrane protein beta-barrel" evidence="2">
    <location>
        <begin position="44"/>
        <end position="230"/>
    </location>
</feature>
<evidence type="ECO:0000256" key="1">
    <source>
        <dbReference type="ARBA" id="ARBA00022729"/>
    </source>
</evidence>
<dbReference type="EMBL" id="VTWU01000005">
    <property type="protein sequence ID" value="KAA9331281.1"/>
    <property type="molecule type" value="Genomic_DNA"/>
</dbReference>